<evidence type="ECO:0000313" key="2">
    <source>
        <dbReference type="EMBL" id="CAB5058289.1"/>
    </source>
</evidence>
<keyword evidence="1" id="KW-1133">Transmembrane helix</keyword>
<dbReference type="AlphaFoldDB" id="A0A6J7TWD0"/>
<gene>
    <name evidence="2" type="ORF">UFOPK4347_00095</name>
</gene>
<organism evidence="2">
    <name type="scientific">freshwater metagenome</name>
    <dbReference type="NCBI Taxonomy" id="449393"/>
    <lineage>
        <taxon>unclassified sequences</taxon>
        <taxon>metagenomes</taxon>
        <taxon>ecological metagenomes</taxon>
    </lineage>
</organism>
<keyword evidence="1" id="KW-0812">Transmembrane</keyword>
<feature type="transmembrane region" description="Helical" evidence="1">
    <location>
        <begin position="117"/>
        <end position="135"/>
    </location>
</feature>
<proteinExistence type="predicted"/>
<sequence>MFFWFVAAAIFSVRFVFQDPRFDYRLLVVGVLLPDAIDIWFGGARVLHTLLFSVSMLVVIMLATRTRKVLRKRLLPLAIGTFMHLIFDGAFTATKVFWWPFGGVSFGDAELPVAQRMGLNVVMEIAGVIFLVVLVRQCGLAHADRRHNFLRTGILSPMGEEK</sequence>
<evidence type="ECO:0000256" key="1">
    <source>
        <dbReference type="SAM" id="Phobius"/>
    </source>
</evidence>
<keyword evidence="1" id="KW-0472">Membrane</keyword>
<dbReference type="EMBL" id="CAFBQU010000001">
    <property type="protein sequence ID" value="CAB5058289.1"/>
    <property type="molecule type" value="Genomic_DNA"/>
</dbReference>
<name>A0A6J7TWD0_9ZZZZ</name>
<feature type="transmembrane region" description="Helical" evidence="1">
    <location>
        <begin position="42"/>
        <end position="62"/>
    </location>
</feature>
<feature type="transmembrane region" description="Helical" evidence="1">
    <location>
        <begin position="74"/>
        <end position="97"/>
    </location>
</feature>
<accession>A0A6J7TWD0</accession>
<protein>
    <submittedName>
        <fullName evidence="2">Unannotated protein</fullName>
    </submittedName>
</protein>
<reference evidence="2" key="1">
    <citation type="submission" date="2020-05" db="EMBL/GenBank/DDBJ databases">
        <authorList>
            <person name="Chiriac C."/>
            <person name="Salcher M."/>
            <person name="Ghai R."/>
            <person name="Kavagutti S V."/>
        </authorList>
    </citation>
    <scope>NUCLEOTIDE SEQUENCE</scope>
</reference>